<proteinExistence type="predicted"/>
<gene>
    <name evidence="1" type="ORF">MNBD_GAMMA15-21</name>
</gene>
<dbReference type="EMBL" id="UOFN01000049">
    <property type="protein sequence ID" value="VAW75596.1"/>
    <property type="molecule type" value="Genomic_DNA"/>
</dbReference>
<reference evidence="1" key="1">
    <citation type="submission" date="2018-06" db="EMBL/GenBank/DDBJ databases">
        <authorList>
            <person name="Zhirakovskaya E."/>
        </authorList>
    </citation>
    <scope>NUCLEOTIDE SEQUENCE</scope>
</reference>
<name>A0A3B0Z4H2_9ZZZZ</name>
<evidence type="ECO:0000313" key="1">
    <source>
        <dbReference type="EMBL" id="VAW75596.1"/>
    </source>
</evidence>
<protein>
    <submittedName>
        <fullName evidence="1">Uncharacterized protein</fullName>
    </submittedName>
</protein>
<sequence length="137" mass="15380">MDKTNILVVGDEDEAAALLDKRGTTGIRFSRYTRDNDKTTVFRQPGRRYDWLLVNVASFGADEKDLIQSLRATGFFIPTGSQRQRRSCGVEWLADGSMQMHCCMQSSAQESCGSSQNNFVGDDSVVFEFQAPVKRVR</sequence>
<dbReference type="AlphaFoldDB" id="A0A3B0Z4H2"/>
<accession>A0A3B0Z4H2</accession>
<organism evidence="1">
    <name type="scientific">hydrothermal vent metagenome</name>
    <dbReference type="NCBI Taxonomy" id="652676"/>
    <lineage>
        <taxon>unclassified sequences</taxon>
        <taxon>metagenomes</taxon>
        <taxon>ecological metagenomes</taxon>
    </lineage>
</organism>